<keyword evidence="4" id="KW-1185">Reference proteome</keyword>
<dbReference type="SUPFAM" id="SSF55729">
    <property type="entry name" value="Acyl-CoA N-acyltransferases (Nat)"/>
    <property type="match status" value="1"/>
</dbReference>
<dbReference type="GO" id="GO:0003950">
    <property type="term" value="F:NAD+ poly-ADP-ribosyltransferase activity"/>
    <property type="evidence" value="ECO:0007669"/>
    <property type="project" value="InterPro"/>
</dbReference>
<dbReference type="GO" id="GO:0016747">
    <property type="term" value="F:acyltransferase activity, transferring groups other than amino-acyl groups"/>
    <property type="evidence" value="ECO:0007669"/>
    <property type="project" value="InterPro"/>
</dbReference>
<dbReference type="CDD" id="cd04301">
    <property type="entry name" value="NAT_SF"/>
    <property type="match status" value="1"/>
</dbReference>
<evidence type="ECO:0000313" key="3">
    <source>
        <dbReference type="EMBL" id="KAK2144981.1"/>
    </source>
</evidence>
<organism evidence="3 4">
    <name type="scientific">Paralvinella palmiformis</name>
    <dbReference type="NCBI Taxonomy" id="53620"/>
    <lineage>
        <taxon>Eukaryota</taxon>
        <taxon>Metazoa</taxon>
        <taxon>Spiralia</taxon>
        <taxon>Lophotrochozoa</taxon>
        <taxon>Annelida</taxon>
        <taxon>Polychaeta</taxon>
        <taxon>Sedentaria</taxon>
        <taxon>Canalipalpata</taxon>
        <taxon>Terebellida</taxon>
        <taxon>Terebelliformia</taxon>
        <taxon>Alvinellidae</taxon>
        <taxon>Paralvinella</taxon>
    </lineage>
</organism>
<dbReference type="AlphaFoldDB" id="A0AAD9J2U3"/>
<feature type="domain" description="N-acetyltransferase" evidence="2">
    <location>
        <begin position="177"/>
        <end position="339"/>
    </location>
</feature>
<dbReference type="Pfam" id="PF00644">
    <property type="entry name" value="PARP"/>
    <property type="match status" value="1"/>
</dbReference>
<evidence type="ECO:0000313" key="4">
    <source>
        <dbReference type="Proteomes" id="UP001208570"/>
    </source>
</evidence>
<feature type="region of interest" description="Disordered" evidence="1">
    <location>
        <begin position="134"/>
        <end position="196"/>
    </location>
</feature>
<protein>
    <recommendedName>
        <fullName evidence="2">N-acetyltransferase domain-containing protein</fullName>
    </recommendedName>
</protein>
<proteinExistence type="predicted"/>
<comment type="caution">
    <text evidence="3">The sequence shown here is derived from an EMBL/GenBank/DDBJ whole genome shotgun (WGS) entry which is preliminary data.</text>
</comment>
<dbReference type="InterPro" id="IPR016181">
    <property type="entry name" value="Acyl_CoA_acyltransferase"/>
</dbReference>
<name>A0AAD9J2U3_9ANNE</name>
<feature type="compositionally biased region" description="Acidic residues" evidence="1">
    <location>
        <begin position="178"/>
        <end position="192"/>
    </location>
</feature>
<dbReference type="InterPro" id="IPR012317">
    <property type="entry name" value="Poly(ADP-ribose)pol_cat_dom"/>
</dbReference>
<gene>
    <name evidence="3" type="ORF">LSH36_713g01000</name>
</gene>
<reference evidence="3" key="1">
    <citation type="journal article" date="2023" name="Mol. Biol. Evol.">
        <title>Third-Generation Sequencing Reveals the Adaptive Role of the Epigenome in Three Deep-Sea Polychaetes.</title>
        <authorList>
            <person name="Perez M."/>
            <person name="Aroh O."/>
            <person name="Sun Y."/>
            <person name="Lan Y."/>
            <person name="Juniper S.K."/>
            <person name="Young C.R."/>
            <person name="Angers B."/>
            <person name="Qian P.Y."/>
        </authorList>
    </citation>
    <scope>NUCLEOTIDE SEQUENCE</scope>
    <source>
        <strain evidence="3">P08H-3</strain>
    </source>
</reference>
<dbReference type="Proteomes" id="UP001208570">
    <property type="component" value="Unassembled WGS sequence"/>
</dbReference>
<dbReference type="Gene3D" id="3.40.630.30">
    <property type="match status" value="1"/>
</dbReference>
<sequence length="689" mass="78488">MESGLENVENRTQSENIEDKYLIKDDDLTIEQERILSGAQLSEEREFRDKNGTTVTVTPVLLDFRRILQSKSSVEVVPGVPNEELLHSVIGLYNTSLSEMTPDVLYTSVCDKRARTIILLQSVADAVGEYNARKKDATDGNGENPSLDEDKEDSYTVEGSTPGFFAGVFSDQDTGYSESEEDGEDDSEEEDDYSRGVRTFLRNAHRRRHDINSAKEPLTMKHIGIEHRIVGVATYEKTYCKPGEKIIHLTLITVRKKFRKAGIGKYLLFVSITTAYGHYVTQIRDMSIVGHYDAVVVHADNSALEFFQRYGFTDDIILNSRWSDLAEQYTNCTLMCYLPPFTNKILSDHSIPELDIIAMDNEIKKWREKSLEAYRSEITCVSRMRHEVVHLRALVSSQQDLITILTENNEKLRHEKFLIEKEFLEYRLTTTKEAFTTGYSDDDDEIPGEKLIRELEREVSRTKLTLSTSRKKGEPNYLLNQGSADEPYDHGKDTQEFYKVTHDFDEALKVDNLQTSQYQVQMVSKAILPASYTESYRSRLSSLNDPTFVTRLYFCGSLKKPDRLPEILHNGFSEQDMIHGEYGRGLYFSKYPLKAALYAPLGSLILTEVALGTTETVVTKDRARTSPSKYSDSIITPGRHCSDDDDQLLCQEYVVFDIYQTLPLYLISYSPTESRTVPQSPSSAKPKSL</sequence>
<dbReference type="InterPro" id="IPR000182">
    <property type="entry name" value="GNAT_dom"/>
</dbReference>
<dbReference type="PROSITE" id="PS51186">
    <property type="entry name" value="GNAT"/>
    <property type="match status" value="1"/>
</dbReference>
<evidence type="ECO:0000259" key="2">
    <source>
        <dbReference type="PROSITE" id="PS51186"/>
    </source>
</evidence>
<feature type="region of interest" description="Disordered" evidence="1">
    <location>
        <begin position="466"/>
        <end position="490"/>
    </location>
</feature>
<dbReference type="Gene3D" id="3.90.228.10">
    <property type="match status" value="1"/>
</dbReference>
<dbReference type="EMBL" id="JAODUP010000713">
    <property type="protein sequence ID" value="KAK2144981.1"/>
    <property type="molecule type" value="Genomic_DNA"/>
</dbReference>
<evidence type="ECO:0000256" key="1">
    <source>
        <dbReference type="SAM" id="MobiDB-lite"/>
    </source>
</evidence>
<accession>A0AAD9J2U3</accession>
<dbReference type="SUPFAM" id="SSF56399">
    <property type="entry name" value="ADP-ribosylation"/>
    <property type="match status" value="1"/>
</dbReference>